<organism evidence="2 3">
    <name type="scientific">Parvibaculum sedimenti</name>
    <dbReference type="NCBI Taxonomy" id="2608632"/>
    <lineage>
        <taxon>Bacteria</taxon>
        <taxon>Pseudomonadati</taxon>
        <taxon>Pseudomonadota</taxon>
        <taxon>Alphaproteobacteria</taxon>
        <taxon>Hyphomicrobiales</taxon>
        <taxon>Parvibaculaceae</taxon>
        <taxon>Parvibaculum</taxon>
    </lineage>
</organism>
<dbReference type="AlphaFoldDB" id="A0A6N6VH79"/>
<gene>
    <name evidence="2" type="ORF">F2P47_07615</name>
</gene>
<accession>A0A6N6VH79</accession>
<evidence type="ECO:0000313" key="3">
    <source>
        <dbReference type="Proteomes" id="UP000468901"/>
    </source>
</evidence>
<dbReference type="Proteomes" id="UP000468901">
    <property type="component" value="Unassembled WGS sequence"/>
</dbReference>
<comment type="caution">
    <text evidence="2">The sequence shown here is derived from an EMBL/GenBank/DDBJ whole genome shotgun (WGS) entry which is preliminary data.</text>
</comment>
<sequence>MWMVESGTRGPFAESSRIPDDTREAVARLRGVEAAESLTYQPAEALHAGRKIRLYVVGFEPGRPGGPLAIVAGRGIARSHYEMVLDRRAGLGIGEWVRLGRNMFTVVGLTENLVNSGGDPAAFITLLDSQELQFELASPAARRDLARSANASTTDMVNAVVARVSPNVLPEQAAATARRWRYLGAMTEAQQEDVLTRSVIERTSPQIDCLP</sequence>
<reference evidence="2 3" key="1">
    <citation type="submission" date="2019-09" db="EMBL/GenBank/DDBJ databases">
        <title>Parvibaculum sedimenti sp. nov., isolated from sediment.</title>
        <authorList>
            <person name="Wang Y."/>
        </authorList>
    </citation>
    <scope>NUCLEOTIDE SEQUENCE [LARGE SCALE GENOMIC DNA]</scope>
    <source>
        <strain evidence="2 3">HXT-9</strain>
    </source>
</reference>
<dbReference type="InterPro" id="IPR025857">
    <property type="entry name" value="MacB_PCD"/>
</dbReference>
<dbReference type="Pfam" id="PF12704">
    <property type="entry name" value="MacB_PCD"/>
    <property type="match status" value="1"/>
</dbReference>
<proteinExistence type="predicted"/>
<keyword evidence="3" id="KW-1185">Reference proteome</keyword>
<evidence type="ECO:0000313" key="2">
    <source>
        <dbReference type="EMBL" id="KAB7740388.1"/>
    </source>
</evidence>
<feature type="domain" description="MacB-like periplasmic core" evidence="1">
    <location>
        <begin position="4"/>
        <end position="178"/>
    </location>
</feature>
<evidence type="ECO:0000259" key="1">
    <source>
        <dbReference type="Pfam" id="PF12704"/>
    </source>
</evidence>
<name>A0A6N6VH79_9HYPH</name>
<protein>
    <recommendedName>
        <fullName evidence="1">MacB-like periplasmic core domain-containing protein</fullName>
    </recommendedName>
</protein>
<dbReference type="RefSeq" id="WP_152215754.1">
    <property type="nucleotide sequence ID" value="NZ_WESC01000006.1"/>
</dbReference>
<dbReference type="EMBL" id="WESC01000006">
    <property type="protein sequence ID" value="KAB7740388.1"/>
    <property type="molecule type" value="Genomic_DNA"/>
</dbReference>